<dbReference type="AlphaFoldDB" id="A0A834JLK4"/>
<keyword evidence="2" id="KW-1185">Reference proteome</keyword>
<evidence type="ECO:0000313" key="1">
    <source>
        <dbReference type="EMBL" id="KAF7390429.1"/>
    </source>
</evidence>
<reference evidence="1" key="1">
    <citation type="journal article" date="2020" name="G3 (Bethesda)">
        <title>High-Quality Assemblies for Three Invasive Social Wasps from the &lt;i&gt;Vespula&lt;/i&gt; Genus.</title>
        <authorList>
            <person name="Harrop T.W.R."/>
            <person name="Guhlin J."/>
            <person name="McLaughlin G.M."/>
            <person name="Permina E."/>
            <person name="Stockwell P."/>
            <person name="Gilligan J."/>
            <person name="Le Lec M.F."/>
            <person name="Gruber M.A.M."/>
            <person name="Quinn O."/>
            <person name="Lovegrove M."/>
            <person name="Duncan E.J."/>
            <person name="Remnant E.J."/>
            <person name="Van Eeckhoven J."/>
            <person name="Graham B."/>
            <person name="Knapp R.A."/>
            <person name="Langford K.W."/>
            <person name="Kronenberg Z."/>
            <person name="Press M.O."/>
            <person name="Eacker S.M."/>
            <person name="Wilson-Rankin E.E."/>
            <person name="Purcell J."/>
            <person name="Lester P.J."/>
            <person name="Dearden P.K."/>
        </authorList>
    </citation>
    <scope>NUCLEOTIDE SEQUENCE</scope>
    <source>
        <strain evidence="1">Volc-1</strain>
    </source>
</reference>
<protein>
    <submittedName>
        <fullName evidence="1">Uncharacterized protein</fullName>
    </submittedName>
</protein>
<dbReference type="Proteomes" id="UP000600918">
    <property type="component" value="Unassembled WGS sequence"/>
</dbReference>
<evidence type="ECO:0000313" key="2">
    <source>
        <dbReference type="Proteomes" id="UP000600918"/>
    </source>
</evidence>
<comment type="caution">
    <text evidence="1">The sequence shown here is derived from an EMBL/GenBank/DDBJ whole genome shotgun (WGS) entry which is preliminary data.</text>
</comment>
<dbReference type="EMBL" id="JACSDY010000023">
    <property type="protein sequence ID" value="KAF7390429.1"/>
    <property type="molecule type" value="Genomic_DNA"/>
</dbReference>
<proteinExistence type="predicted"/>
<organism evidence="1 2">
    <name type="scientific">Vespula pensylvanica</name>
    <name type="common">Western yellow jacket</name>
    <name type="synonym">Wasp</name>
    <dbReference type="NCBI Taxonomy" id="30213"/>
    <lineage>
        <taxon>Eukaryota</taxon>
        <taxon>Metazoa</taxon>
        <taxon>Ecdysozoa</taxon>
        <taxon>Arthropoda</taxon>
        <taxon>Hexapoda</taxon>
        <taxon>Insecta</taxon>
        <taxon>Pterygota</taxon>
        <taxon>Neoptera</taxon>
        <taxon>Endopterygota</taxon>
        <taxon>Hymenoptera</taxon>
        <taxon>Apocrita</taxon>
        <taxon>Aculeata</taxon>
        <taxon>Vespoidea</taxon>
        <taxon>Vespidae</taxon>
        <taxon>Vespinae</taxon>
        <taxon>Vespula</taxon>
    </lineage>
</organism>
<gene>
    <name evidence="1" type="ORF">H0235_017591</name>
</gene>
<name>A0A834JLK4_VESPE</name>
<sequence>MNKRLARERDCLQRLDCLEDSFGAYEVYMRLFSAYLCITSSKIVERMTSTGDIFPQIVTLEDPPHFRDKAWFKKLRQSTQRKDLVINVEEEEEERGDTEDEELQGEAKDYKSIIVYDSFNDRYYLDDDHSTNKFNSNQNYIGLCPVIDFANLDLNSKIFNRVYRKNEVEWIIENYRE</sequence>
<accession>A0A834JLK4</accession>